<keyword evidence="3" id="KW-1185">Reference proteome</keyword>
<accession>A0A4W4EVJ0</accession>
<reference evidence="2" key="5">
    <citation type="submission" date="2025-09" db="UniProtKB">
        <authorList>
            <consortium name="Ensembl"/>
        </authorList>
    </citation>
    <scope>IDENTIFICATION</scope>
</reference>
<dbReference type="AlphaFoldDB" id="A0A4W4EVJ0"/>
<evidence type="ECO:0000313" key="2">
    <source>
        <dbReference type="Ensembl" id="ENSEEEP00000015903.2"/>
    </source>
</evidence>
<dbReference type="Proteomes" id="UP000314983">
    <property type="component" value="Chromosome 8"/>
</dbReference>
<evidence type="ECO:0000313" key="3">
    <source>
        <dbReference type="Proteomes" id="UP000314983"/>
    </source>
</evidence>
<proteinExistence type="predicted"/>
<evidence type="ECO:0000256" key="1">
    <source>
        <dbReference type="SAM" id="MobiDB-lite"/>
    </source>
</evidence>
<protein>
    <submittedName>
        <fullName evidence="2">Uncharacterized protein</fullName>
    </submittedName>
</protein>
<feature type="region of interest" description="Disordered" evidence="1">
    <location>
        <begin position="15"/>
        <end position="41"/>
    </location>
</feature>
<reference evidence="2" key="3">
    <citation type="submission" date="2020-05" db="EMBL/GenBank/DDBJ databases">
        <title>Electrophorus electricus (electric eel) genome, fEleEle1, primary haplotype.</title>
        <authorList>
            <person name="Myers G."/>
            <person name="Meyer A."/>
            <person name="Fedrigo O."/>
            <person name="Formenti G."/>
            <person name="Rhie A."/>
            <person name="Tracey A."/>
            <person name="Sims Y."/>
            <person name="Jarvis E.D."/>
        </authorList>
    </citation>
    <scope>NUCLEOTIDE SEQUENCE [LARGE SCALE GENOMIC DNA]</scope>
</reference>
<sequence length="88" mass="9541">MASVVLPPSICRSDDLTNLRPLTPPHPHRKRQGRANSPRNSSIASCLDHLTWKGGADLISVCEGLSSDIRALHLLNTLVLHKLADTAL</sequence>
<organism evidence="2 3">
    <name type="scientific">Electrophorus electricus</name>
    <name type="common">Electric eel</name>
    <name type="synonym">Gymnotus electricus</name>
    <dbReference type="NCBI Taxonomy" id="8005"/>
    <lineage>
        <taxon>Eukaryota</taxon>
        <taxon>Metazoa</taxon>
        <taxon>Chordata</taxon>
        <taxon>Craniata</taxon>
        <taxon>Vertebrata</taxon>
        <taxon>Euteleostomi</taxon>
        <taxon>Actinopterygii</taxon>
        <taxon>Neopterygii</taxon>
        <taxon>Teleostei</taxon>
        <taxon>Ostariophysi</taxon>
        <taxon>Gymnotiformes</taxon>
        <taxon>Gymnotoidei</taxon>
        <taxon>Gymnotidae</taxon>
        <taxon>Electrophorus</taxon>
    </lineage>
</organism>
<dbReference type="Ensembl" id="ENSEEET00000016085.2">
    <property type="protein sequence ID" value="ENSEEEP00000015903.2"/>
    <property type="gene ID" value="ENSEEEG00000007866.2"/>
</dbReference>
<name>A0A4W4EVJ0_ELEEL</name>
<reference evidence="2" key="4">
    <citation type="submission" date="2025-08" db="UniProtKB">
        <authorList>
            <consortium name="Ensembl"/>
        </authorList>
    </citation>
    <scope>IDENTIFICATION</scope>
</reference>
<reference evidence="3" key="2">
    <citation type="journal article" date="2017" name="Sci. Adv.">
        <title>A tail of two voltages: Proteomic comparison of the three electric organs of the electric eel.</title>
        <authorList>
            <person name="Traeger L.L."/>
            <person name="Sabat G."/>
            <person name="Barrett-Wilt G.A."/>
            <person name="Wells G.B."/>
            <person name="Sussman M.R."/>
        </authorList>
    </citation>
    <scope>NUCLEOTIDE SEQUENCE [LARGE SCALE GENOMIC DNA]</scope>
</reference>
<reference evidence="3" key="1">
    <citation type="journal article" date="2014" name="Science">
        <title>Nonhuman genetics. Genomic basis for the convergent evolution of electric organs.</title>
        <authorList>
            <person name="Gallant J.R."/>
            <person name="Traeger L.L."/>
            <person name="Volkening J.D."/>
            <person name="Moffett H."/>
            <person name="Chen P.H."/>
            <person name="Novina C.D."/>
            <person name="Phillips G.N.Jr."/>
            <person name="Anand R."/>
            <person name="Wells G.B."/>
            <person name="Pinch M."/>
            <person name="Guth R."/>
            <person name="Unguez G.A."/>
            <person name="Albert J.S."/>
            <person name="Zakon H.H."/>
            <person name="Samanta M.P."/>
            <person name="Sussman M.R."/>
        </authorList>
    </citation>
    <scope>NUCLEOTIDE SEQUENCE [LARGE SCALE GENOMIC DNA]</scope>
</reference>